<name>A0A1G8W103_9PSED</name>
<accession>A0A1G8W103</accession>
<proteinExistence type="predicted"/>
<dbReference type="Proteomes" id="UP000198706">
    <property type="component" value="Unassembled WGS sequence"/>
</dbReference>
<dbReference type="EMBL" id="FNFD01000002">
    <property type="protein sequence ID" value="SDJ71415.1"/>
    <property type="molecule type" value="Genomic_DNA"/>
</dbReference>
<dbReference type="STRING" id="137658.SAMN05216186_102413"/>
<gene>
    <name evidence="1" type="ORF">SAMN05216186_102413</name>
</gene>
<evidence type="ECO:0008006" key="3">
    <source>
        <dbReference type="Google" id="ProtNLM"/>
    </source>
</evidence>
<sequence>MSQDTLRIEVPDLLEESCVPLAHLNAALIEARQQRPEQGLRQVLDLLSRHNRSAMTLLERQRGLQSISEEYRHYASAAGSSPCPLLVGLCNELATGFKRLLLQMLQGRAPSRPHLAWCLYTAQYFLGQSQLRHYERYQEPSPTSWRDSHQLYCLAERHECLDEQVAAAFQPTAASSLRGLYQQGLLLALSNPFHLAEGECLLLFKALAPLAGLARLLPWDEEAEGPTIDLREARPFVTDDHPTQDSSFLRRFEPGALAVALNEPAPLRSSAEHALLERVRPHWLGRPQRRHPRTEYQGSCDLAIGLAAIHAQLLEQRPSLSPARIVDASVGGARLLCQAAQAAQIPVGQLVLLLGSSGTSSLALVRWRHINDEGLHLGLRYLKGLARPVWLRRAPSAQTHLGILQSTPAGSAWHHGLWLCSGQFSEGEQLWLQLSSAPSQATLALPTSNLSTPLVERHPLRLA</sequence>
<evidence type="ECO:0000313" key="2">
    <source>
        <dbReference type="Proteomes" id="UP000198706"/>
    </source>
</evidence>
<reference evidence="1 2" key="1">
    <citation type="submission" date="2016-10" db="EMBL/GenBank/DDBJ databases">
        <authorList>
            <person name="de Groot N.N."/>
        </authorList>
    </citation>
    <scope>NUCLEOTIDE SEQUENCE [LARGE SCALE GENOMIC DNA]</scope>
    <source>
        <strain evidence="1 2">JCM 21544</strain>
    </source>
</reference>
<keyword evidence="2" id="KW-1185">Reference proteome</keyword>
<dbReference type="RefSeq" id="WP_084334655.1">
    <property type="nucleotide sequence ID" value="NZ_FNFD01000002.1"/>
</dbReference>
<dbReference type="AlphaFoldDB" id="A0A1G8W103"/>
<dbReference type="OrthoDB" id="6984827at2"/>
<protein>
    <recommendedName>
        <fullName evidence="3">PilZ domain-containing protein</fullName>
    </recommendedName>
</protein>
<evidence type="ECO:0000313" key="1">
    <source>
        <dbReference type="EMBL" id="SDJ71415.1"/>
    </source>
</evidence>
<organism evidence="1 2">
    <name type="scientific">Pseudomonas indica</name>
    <dbReference type="NCBI Taxonomy" id="137658"/>
    <lineage>
        <taxon>Bacteria</taxon>
        <taxon>Pseudomonadati</taxon>
        <taxon>Pseudomonadota</taxon>
        <taxon>Gammaproteobacteria</taxon>
        <taxon>Pseudomonadales</taxon>
        <taxon>Pseudomonadaceae</taxon>
        <taxon>Pseudomonas</taxon>
    </lineage>
</organism>